<evidence type="ECO:0000256" key="1">
    <source>
        <dbReference type="ARBA" id="ARBA00004651"/>
    </source>
</evidence>
<dbReference type="PANTHER" id="PTHR33281:SF19">
    <property type="entry name" value="VOLTAGE-DEPENDENT ANION CHANNEL-FORMING PROTEIN YNEE"/>
    <property type="match status" value="1"/>
</dbReference>
<evidence type="ECO:0000313" key="9">
    <source>
        <dbReference type="EMBL" id="CAG8518007.1"/>
    </source>
</evidence>
<dbReference type="EMBL" id="CAJVPJ010000377">
    <property type="protein sequence ID" value="CAG8518007.1"/>
    <property type="molecule type" value="Genomic_DNA"/>
</dbReference>
<dbReference type="Pfam" id="PF25539">
    <property type="entry name" value="Bestrophin_2"/>
    <property type="match status" value="1"/>
</dbReference>
<name>A0A9N9F9L5_9GLOM</name>
<dbReference type="InterPro" id="IPR044669">
    <property type="entry name" value="YneE/VCCN1/2-like"/>
</dbReference>
<sequence>MPRSPIAEQDYDPYAFRFPHSLTWHGSVIPRVLPSTILCLVVAVIVTCVDKFTDVNITIPQMLITVIGFVVALLLTYRTNTAYDRYWEGRRLWSNLTVAVRNTARTIWISIREENATIILEKKTALNLLAGFAVATKHYLREEDGCEFDDLKPLISNIRSTLPGFEPLEDQDKVSELVRLGAGPNTLNKLFKRNRKPHERKKGELAPLNHNLPLEILLYLASYFAAQSNANRISAPTATALGNGLAQLTDCLTHFERILRSPIPVAYAIHLSQTVWIYCLSLPFQFVAILGWATIPLVFIASFVLLGIERIGAEIENPFGYDENDLDLDDFCNLIVRELDTITSNPPPSVDDWVFAPENHPFGPQNVTAEEARKLSVEDVRVLLDTSAQEKRNSSEIVNSSEIKIETK</sequence>
<comment type="caution">
    <text evidence="9">The sequence shown here is derived from an EMBL/GenBank/DDBJ whole genome shotgun (WGS) entry which is preliminary data.</text>
</comment>
<protein>
    <submittedName>
        <fullName evidence="9">5924_t:CDS:1</fullName>
    </submittedName>
</protein>
<comment type="subcellular location">
    <subcellularLocation>
        <location evidence="1">Cell membrane</location>
        <topology evidence="1">Multi-pass membrane protein</topology>
    </subcellularLocation>
</comment>
<feature type="transmembrane region" description="Helical" evidence="8">
    <location>
        <begin position="289"/>
        <end position="308"/>
    </location>
</feature>
<feature type="transmembrane region" description="Helical" evidence="8">
    <location>
        <begin position="58"/>
        <end position="77"/>
    </location>
</feature>
<dbReference type="PANTHER" id="PTHR33281">
    <property type="entry name" value="UPF0187 PROTEIN YNEE"/>
    <property type="match status" value="1"/>
</dbReference>
<keyword evidence="5 8" id="KW-1133">Transmembrane helix</keyword>
<keyword evidence="6" id="KW-0406">Ion transport</keyword>
<accession>A0A9N9F9L5</accession>
<evidence type="ECO:0000313" key="10">
    <source>
        <dbReference type="Proteomes" id="UP000789572"/>
    </source>
</evidence>
<evidence type="ECO:0000256" key="6">
    <source>
        <dbReference type="ARBA" id="ARBA00023065"/>
    </source>
</evidence>
<reference evidence="9" key="1">
    <citation type="submission" date="2021-06" db="EMBL/GenBank/DDBJ databases">
        <authorList>
            <person name="Kallberg Y."/>
            <person name="Tangrot J."/>
            <person name="Rosling A."/>
        </authorList>
    </citation>
    <scope>NUCLEOTIDE SEQUENCE</scope>
    <source>
        <strain evidence="9">IA702</strain>
    </source>
</reference>
<keyword evidence="2" id="KW-0813">Transport</keyword>
<gene>
    <name evidence="9" type="ORF">POCULU_LOCUS3421</name>
</gene>
<proteinExistence type="predicted"/>
<organism evidence="9 10">
    <name type="scientific">Paraglomus occultum</name>
    <dbReference type="NCBI Taxonomy" id="144539"/>
    <lineage>
        <taxon>Eukaryota</taxon>
        <taxon>Fungi</taxon>
        <taxon>Fungi incertae sedis</taxon>
        <taxon>Mucoromycota</taxon>
        <taxon>Glomeromycotina</taxon>
        <taxon>Glomeromycetes</taxon>
        <taxon>Paraglomerales</taxon>
        <taxon>Paraglomeraceae</taxon>
        <taxon>Paraglomus</taxon>
    </lineage>
</organism>
<evidence type="ECO:0000256" key="3">
    <source>
        <dbReference type="ARBA" id="ARBA00022475"/>
    </source>
</evidence>
<keyword evidence="3" id="KW-1003">Cell membrane</keyword>
<keyword evidence="7 8" id="KW-0472">Membrane</keyword>
<dbReference type="OrthoDB" id="1368at2759"/>
<dbReference type="AlphaFoldDB" id="A0A9N9F9L5"/>
<dbReference type="GO" id="GO:0005886">
    <property type="term" value="C:plasma membrane"/>
    <property type="evidence" value="ECO:0007669"/>
    <property type="project" value="UniProtKB-SubCell"/>
</dbReference>
<evidence type="ECO:0000256" key="5">
    <source>
        <dbReference type="ARBA" id="ARBA00022989"/>
    </source>
</evidence>
<evidence type="ECO:0000256" key="4">
    <source>
        <dbReference type="ARBA" id="ARBA00022692"/>
    </source>
</evidence>
<dbReference type="Proteomes" id="UP000789572">
    <property type="component" value="Unassembled WGS sequence"/>
</dbReference>
<evidence type="ECO:0000256" key="7">
    <source>
        <dbReference type="ARBA" id="ARBA00023136"/>
    </source>
</evidence>
<evidence type="ECO:0000256" key="2">
    <source>
        <dbReference type="ARBA" id="ARBA00022448"/>
    </source>
</evidence>
<evidence type="ECO:0000256" key="8">
    <source>
        <dbReference type="SAM" id="Phobius"/>
    </source>
</evidence>
<keyword evidence="4 8" id="KW-0812">Transmembrane</keyword>
<dbReference type="GO" id="GO:0005254">
    <property type="term" value="F:chloride channel activity"/>
    <property type="evidence" value="ECO:0007669"/>
    <property type="project" value="InterPro"/>
</dbReference>
<feature type="transmembrane region" description="Helical" evidence="8">
    <location>
        <begin position="32"/>
        <end position="52"/>
    </location>
</feature>
<keyword evidence="10" id="KW-1185">Reference proteome</keyword>